<protein>
    <recommendedName>
        <fullName evidence="12">Integral membrane protein of the Golgi</fullName>
    </recommendedName>
</protein>
<keyword evidence="7" id="KW-0333">Golgi apparatus</keyword>
<reference evidence="11" key="1">
    <citation type="submission" date="2016-03" db="EMBL/GenBank/DDBJ databases">
        <title>Updated assembly of Pseudogymnoascus destructans, the fungus causing white-nose syndrome of bats.</title>
        <authorList>
            <person name="Palmer J.M."/>
            <person name="Drees K.P."/>
            <person name="Foster J.T."/>
            <person name="Lindner D.L."/>
        </authorList>
    </citation>
    <scope>NUCLEOTIDE SEQUENCE [LARGE SCALE GENOMIC DNA]</scope>
    <source>
        <strain evidence="11">20631-21</strain>
    </source>
</reference>
<dbReference type="VEuPathDB" id="FungiDB:GMDG_03042"/>
<dbReference type="PANTHER" id="PTHR12952">
    <property type="entry name" value="SYS1"/>
    <property type="match status" value="1"/>
</dbReference>
<dbReference type="GeneID" id="36287610"/>
<dbReference type="PANTHER" id="PTHR12952:SF0">
    <property type="entry name" value="PROTEIN SYS1 HOMOLOG"/>
    <property type="match status" value="1"/>
</dbReference>
<evidence type="ECO:0000256" key="8">
    <source>
        <dbReference type="ARBA" id="ARBA00023136"/>
    </source>
</evidence>
<dbReference type="GO" id="GO:0043001">
    <property type="term" value="P:Golgi to plasma membrane protein transport"/>
    <property type="evidence" value="ECO:0007669"/>
    <property type="project" value="TreeGrafter"/>
</dbReference>
<dbReference type="GO" id="GO:0005829">
    <property type="term" value="C:cytosol"/>
    <property type="evidence" value="ECO:0007669"/>
    <property type="project" value="GOC"/>
</dbReference>
<evidence type="ECO:0000256" key="6">
    <source>
        <dbReference type="ARBA" id="ARBA00022989"/>
    </source>
</evidence>
<sequence>MPLPRRRRPPRPGALTELPPLRILTQILALQALYYVSAVVMILFTTLVMGTPFRLLDDILGWTALRGDTTQGWLLGMVWMVNAFFIVIAILFIIQRSKLVLDFVITLHIVHLILVSLYSHGLPRNWLWWALQICSAVFMVVLSTWACQRRELRPIIFGGSAASPTDNGSASAGAGAGPSESIGDEESGFSGGGRRGRGRDEAGGYEMVPIKTERQEA</sequence>
<dbReference type="GO" id="GO:0034067">
    <property type="term" value="P:protein localization to Golgi apparatus"/>
    <property type="evidence" value="ECO:0007669"/>
    <property type="project" value="TreeGrafter"/>
</dbReference>
<feature type="transmembrane region" description="Helical" evidence="10">
    <location>
        <begin position="126"/>
        <end position="147"/>
    </location>
</feature>
<organism evidence="11">
    <name type="scientific">Pseudogymnoascus destructans</name>
    <dbReference type="NCBI Taxonomy" id="655981"/>
    <lineage>
        <taxon>Eukaryota</taxon>
        <taxon>Fungi</taxon>
        <taxon>Dikarya</taxon>
        <taxon>Ascomycota</taxon>
        <taxon>Pezizomycotina</taxon>
        <taxon>Leotiomycetes</taxon>
        <taxon>Thelebolales</taxon>
        <taxon>Thelebolaceae</taxon>
        <taxon>Pseudogymnoascus</taxon>
    </lineage>
</organism>
<accession>A0A177A5M0</accession>
<dbReference type="eggNOG" id="KOG4697">
    <property type="taxonomic scope" value="Eukaryota"/>
</dbReference>
<feature type="compositionally biased region" description="Low complexity" evidence="9">
    <location>
        <begin position="168"/>
        <end position="181"/>
    </location>
</feature>
<evidence type="ECO:0000256" key="9">
    <source>
        <dbReference type="SAM" id="MobiDB-lite"/>
    </source>
</evidence>
<dbReference type="Proteomes" id="UP000077154">
    <property type="component" value="Unassembled WGS sequence"/>
</dbReference>
<keyword evidence="4 10" id="KW-0812">Transmembrane</keyword>
<name>A0A177A5M0_9PEZI</name>
<feature type="transmembrane region" description="Helical" evidence="10">
    <location>
        <begin position="99"/>
        <end position="120"/>
    </location>
</feature>
<dbReference type="InterPro" id="IPR019185">
    <property type="entry name" value="Integral_membrane_SYS1-rel"/>
</dbReference>
<comment type="similarity">
    <text evidence="2">Belongs to the SYS1 family.</text>
</comment>
<dbReference type="AlphaFoldDB" id="A0A177A5M0"/>
<dbReference type="GO" id="GO:0000139">
    <property type="term" value="C:Golgi membrane"/>
    <property type="evidence" value="ECO:0007669"/>
    <property type="project" value="UniProtKB-SubCell"/>
</dbReference>
<keyword evidence="8 10" id="KW-0472">Membrane</keyword>
<keyword evidence="6 10" id="KW-1133">Transmembrane helix</keyword>
<dbReference type="RefSeq" id="XP_024322814.1">
    <property type="nucleotide sequence ID" value="XM_024468169.1"/>
</dbReference>
<keyword evidence="3" id="KW-0813">Transport</keyword>
<dbReference type="GO" id="GO:0005802">
    <property type="term" value="C:trans-Golgi network"/>
    <property type="evidence" value="ECO:0007669"/>
    <property type="project" value="TreeGrafter"/>
</dbReference>
<keyword evidence="5" id="KW-0653">Protein transport</keyword>
<feature type="transmembrane region" description="Helical" evidence="10">
    <location>
        <begin position="32"/>
        <end position="53"/>
    </location>
</feature>
<proteinExistence type="inferred from homology"/>
<evidence type="ECO:0008006" key="12">
    <source>
        <dbReference type="Google" id="ProtNLM"/>
    </source>
</evidence>
<dbReference type="Pfam" id="PF09801">
    <property type="entry name" value="SYS1"/>
    <property type="match status" value="1"/>
</dbReference>
<evidence type="ECO:0000256" key="1">
    <source>
        <dbReference type="ARBA" id="ARBA00004653"/>
    </source>
</evidence>
<evidence type="ECO:0000256" key="4">
    <source>
        <dbReference type="ARBA" id="ARBA00022692"/>
    </source>
</evidence>
<evidence type="ECO:0000256" key="5">
    <source>
        <dbReference type="ARBA" id="ARBA00022927"/>
    </source>
</evidence>
<evidence type="ECO:0000256" key="3">
    <source>
        <dbReference type="ARBA" id="ARBA00022448"/>
    </source>
</evidence>
<feature type="region of interest" description="Disordered" evidence="9">
    <location>
        <begin position="163"/>
        <end position="217"/>
    </location>
</feature>
<evidence type="ECO:0000256" key="2">
    <source>
        <dbReference type="ARBA" id="ARBA00008160"/>
    </source>
</evidence>
<evidence type="ECO:0000256" key="7">
    <source>
        <dbReference type="ARBA" id="ARBA00023034"/>
    </source>
</evidence>
<comment type="subcellular location">
    <subcellularLocation>
        <location evidence="1">Golgi apparatus membrane</location>
        <topology evidence="1">Multi-pass membrane protein</topology>
    </subcellularLocation>
</comment>
<evidence type="ECO:0000313" key="11">
    <source>
        <dbReference type="EMBL" id="OAF57525.1"/>
    </source>
</evidence>
<dbReference type="EMBL" id="KV441400">
    <property type="protein sequence ID" value="OAF57525.1"/>
    <property type="molecule type" value="Genomic_DNA"/>
</dbReference>
<dbReference type="GO" id="GO:0006895">
    <property type="term" value="P:Golgi to endosome transport"/>
    <property type="evidence" value="ECO:0007669"/>
    <property type="project" value="TreeGrafter"/>
</dbReference>
<dbReference type="OrthoDB" id="542931at2759"/>
<gene>
    <name evidence="11" type="ORF">VC83_04539</name>
</gene>
<feature type="transmembrane region" description="Helical" evidence="10">
    <location>
        <begin position="73"/>
        <end position="94"/>
    </location>
</feature>
<evidence type="ECO:0000256" key="10">
    <source>
        <dbReference type="SAM" id="Phobius"/>
    </source>
</evidence>